<dbReference type="InterPro" id="IPR025733">
    <property type="entry name" value="PAPs_C"/>
</dbReference>
<evidence type="ECO:0000259" key="11">
    <source>
        <dbReference type="Pfam" id="PF00149"/>
    </source>
</evidence>
<dbReference type="InterPro" id="IPR004843">
    <property type="entry name" value="Calcineurin-like_PHP"/>
</dbReference>
<dbReference type="Gene3D" id="2.60.40.380">
    <property type="entry name" value="Purple acid phosphatase-like, N-terminal"/>
    <property type="match status" value="1"/>
</dbReference>
<dbReference type="Pfam" id="PF16656">
    <property type="entry name" value="Pur_ac_phosph_N"/>
    <property type="match status" value="1"/>
</dbReference>
<comment type="cofactor">
    <cofactor evidence="3">
        <name>Fe cation</name>
        <dbReference type="ChEBI" id="CHEBI:24875"/>
    </cofactor>
</comment>
<evidence type="ECO:0000256" key="7">
    <source>
        <dbReference type="ARBA" id="ARBA00022833"/>
    </source>
</evidence>
<keyword evidence="7" id="KW-0862">Zinc</keyword>
<evidence type="ECO:0000256" key="6">
    <source>
        <dbReference type="ARBA" id="ARBA00022801"/>
    </source>
</evidence>
<protein>
    <recommendedName>
        <fullName evidence="9">Purple acid phosphatase</fullName>
        <ecNumber evidence="9">3.1.3.2</ecNumber>
    </recommendedName>
</protein>
<proteinExistence type="inferred from homology"/>
<evidence type="ECO:0000259" key="12">
    <source>
        <dbReference type="Pfam" id="PF14008"/>
    </source>
</evidence>
<feature type="chain" id="PRO_5044958128" description="Purple acid phosphatase" evidence="9">
    <location>
        <begin position="22"/>
        <end position="595"/>
    </location>
</feature>
<evidence type="ECO:0000259" key="13">
    <source>
        <dbReference type="Pfam" id="PF16656"/>
    </source>
</evidence>
<evidence type="ECO:0000313" key="15">
    <source>
        <dbReference type="Proteomes" id="UP001318860"/>
    </source>
</evidence>
<feature type="domain" description="Purple acid phosphatase C-terminal" evidence="12">
    <location>
        <begin position="471"/>
        <end position="529"/>
    </location>
</feature>
<comment type="cofactor">
    <cofactor evidence="2">
        <name>Zn(2+)</name>
        <dbReference type="ChEBI" id="CHEBI:29105"/>
    </cofactor>
</comment>
<feature type="domain" description="Calcineurin-like phosphoesterase" evidence="11">
    <location>
        <begin position="155"/>
        <end position="266"/>
    </location>
</feature>
<dbReference type="InterPro" id="IPR008963">
    <property type="entry name" value="Purple_acid_Pase-like_N"/>
</dbReference>
<feature type="region of interest" description="Disordered" evidence="10">
    <location>
        <begin position="558"/>
        <end position="577"/>
    </location>
</feature>
<dbReference type="EC" id="3.1.3.2" evidence="9"/>
<keyword evidence="8" id="KW-0325">Glycoprotein</keyword>
<dbReference type="SUPFAM" id="SSF56300">
    <property type="entry name" value="Metallo-dependent phosphatases"/>
    <property type="match status" value="1"/>
</dbReference>
<accession>A0ABR0WWM7</accession>
<keyword evidence="6 9" id="KW-0378">Hydrolase</keyword>
<dbReference type="InterPro" id="IPR015914">
    <property type="entry name" value="PAPs_N"/>
</dbReference>
<evidence type="ECO:0000256" key="10">
    <source>
        <dbReference type="SAM" id="MobiDB-lite"/>
    </source>
</evidence>
<dbReference type="EMBL" id="JABTTQ020000007">
    <property type="protein sequence ID" value="KAK6151701.1"/>
    <property type="molecule type" value="Genomic_DNA"/>
</dbReference>
<evidence type="ECO:0000256" key="2">
    <source>
        <dbReference type="ARBA" id="ARBA00001947"/>
    </source>
</evidence>
<evidence type="ECO:0000256" key="1">
    <source>
        <dbReference type="ARBA" id="ARBA00000032"/>
    </source>
</evidence>
<dbReference type="SUPFAM" id="SSF49363">
    <property type="entry name" value="Purple acid phosphatase, N-terminal domain"/>
    <property type="match status" value="1"/>
</dbReference>
<organism evidence="14 15">
    <name type="scientific">Rehmannia glutinosa</name>
    <name type="common">Chinese foxglove</name>
    <dbReference type="NCBI Taxonomy" id="99300"/>
    <lineage>
        <taxon>Eukaryota</taxon>
        <taxon>Viridiplantae</taxon>
        <taxon>Streptophyta</taxon>
        <taxon>Embryophyta</taxon>
        <taxon>Tracheophyta</taxon>
        <taxon>Spermatophyta</taxon>
        <taxon>Magnoliopsida</taxon>
        <taxon>eudicotyledons</taxon>
        <taxon>Gunneridae</taxon>
        <taxon>Pentapetalae</taxon>
        <taxon>asterids</taxon>
        <taxon>lamiids</taxon>
        <taxon>Lamiales</taxon>
        <taxon>Orobanchaceae</taxon>
        <taxon>Rehmannieae</taxon>
        <taxon>Rehmannia</taxon>
    </lineage>
</organism>
<dbReference type="Proteomes" id="UP001318860">
    <property type="component" value="Unassembled WGS sequence"/>
</dbReference>
<dbReference type="Gene3D" id="3.60.21.10">
    <property type="match status" value="2"/>
</dbReference>
<evidence type="ECO:0000256" key="9">
    <source>
        <dbReference type="RuleBase" id="RU361203"/>
    </source>
</evidence>
<keyword evidence="5 9" id="KW-0732">Signal</keyword>
<evidence type="ECO:0000256" key="5">
    <source>
        <dbReference type="ARBA" id="ARBA00022729"/>
    </source>
</evidence>
<gene>
    <name evidence="14" type="ORF">DH2020_014336</name>
</gene>
<dbReference type="InterPro" id="IPR029052">
    <property type="entry name" value="Metallo-depent_PP-like"/>
</dbReference>
<dbReference type="Pfam" id="PF14008">
    <property type="entry name" value="Metallophos_C"/>
    <property type="match status" value="1"/>
</dbReference>
<evidence type="ECO:0000256" key="8">
    <source>
        <dbReference type="ARBA" id="ARBA00023180"/>
    </source>
</evidence>
<comment type="catalytic activity">
    <reaction evidence="1 9">
        <text>a phosphate monoester + H2O = an alcohol + phosphate</text>
        <dbReference type="Rhea" id="RHEA:15017"/>
        <dbReference type="ChEBI" id="CHEBI:15377"/>
        <dbReference type="ChEBI" id="CHEBI:30879"/>
        <dbReference type="ChEBI" id="CHEBI:43474"/>
        <dbReference type="ChEBI" id="CHEBI:67140"/>
        <dbReference type="EC" id="3.1.3.2"/>
    </reaction>
</comment>
<comment type="caution">
    <text evidence="14">The sequence shown here is derived from an EMBL/GenBank/DDBJ whole genome shotgun (WGS) entry which is preliminary data.</text>
</comment>
<dbReference type="PANTHER" id="PTHR22953">
    <property type="entry name" value="ACID PHOSPHATASE RELATED"/>
    <property type="match status" value="1"/>
</dbReference>
<feature type="signal peptide" evidence="9">
    <location>
        <begin position="1"/>
        <end position="21"/>
    </location>
</feature>
<dbReference type="InterPro" id="IPR039331">
    <property type="entry name" value="PAPs-like"/>
</dbReference>
<dbReference type="CDD" id="cd00839">
    <property type="entry name" value="MPP_PAPs"/>
    <property type="match status" value="1"/>
</dbReference>
<sequence>MFVQLLLLSSILLTCISSGNAGVTSAFIRNEWPSVDIPLDNEVFAVPKGYNAPQQVHITQGDYDGKGVIISWVTANEPGSNKVRYGLSEGNYDFTAEGTVQNYTFYNYKSGYIHQCLVDGLQYDTKYYYEIGHGDSSRKFWFQTPPKIDPDASYKFGIIGDLGQTYNSLSTLEHCMQTGAQTILFVGDLSYADRYDNHDVGVRWDSWGRFVERSAAYQPWIWSAGNHEIEYFPHMGEVIPFRNYLHRYPTPYPASKSSSPLWYAVRRASAHIIVLSSYSPFEKEKLRAMYLNSIFPSKLNLCQCNIDIAIMPAINVMDLDGIMEPSRCSSCMELPLLVHKKKEYNVIYQLDPGFKHPPMFEILLYGKFAYLSHIMAVKYTPQWKWLEQELKKVDREKTPWLIVLMHAPIYNSNDAHFMEGESMRVVFESWFCHYKVDVIFAGHVHAYERSYRISNIMRSNGSSNIVPDKSAPVYITVGDGGNQEGLANRFRDPQPDYSAFREASYGHSTLEIKNRTHAFYHWNRNDDGKRVPTDTFVLHNQYWRRIYEACDLLSQGKQSQKKKTEEKPSSFSHNQFEQQTTKIVNLLSQGRQAFE</sequence>
<dbReference type="PANTHER" id="PTHR22953:SF55">
    <property type="entry name" value="BIFUNCTIONAL PURPLE ACID PHOSPHATASE 26"/>
    <property type="match status" value="1"/>
</dbReference>
<evidence type="ECO:0000313" key="14">
    <source>
        <dbReference type="EMBL" id="KAK6151701.1"/>
    </source>
</evidence>
<dbReference type="InterPro" id="IPR041792">
    <property type="entry name" value="MPP_PAP"/>
</dbReference>
<keyword evidence="15" id="KW-1185">Reference proteome</keyword>
<evidence type="ECO:0000256" key="3">
    <source>
        <dbReference type="ARBA" id="ARBA00001962"/>
    </source>
</evidence>
<reference evidence="14 15" key="1">
    <citation type="journal article" date="2021" name="Comput. Struct. Biotechnol. J.">
        <title>De novo genome assembly of the potent medicinal plant Rehmannia glutinosa using nanopore technology.</title>
        <authorList>
            <person name="Ma L."/>
            <person name="Dong C."/>
            <person name="Song C."/>
            <person name="Wang X."/>
            <person name="Zheng X."/>
            <person name="Niu Y."/>
            <person name="Chen S."/>
            <person name="Feng W."/>
        </authorList>
    </citation>
    <scope>NUCLEOTIDE SEQUENCE [LARGE SCALE GENOMIC DNA]</scope>
    <source>
        <strain evidence="14">DH-2019</strain>
    </source>
</reference>
<feature type="domain" description="Purple acid phosphatase N-terminal" evidence="13">
    <location>
        <begin position="53"/>
        <end position="144"/>
    </location>
</feature>
<dbReference type="Pfam" id="PF00149">
    <property type="entry name" value="Metallophos"/>
    <property type="match status" value="2"/>
</dbReference>
<evidence type="ECO:0000256" key="4">
    <source>
        <dbReference type="ARBA" id="ARBA00008723"/>
    </source>
</evidence>
<name>A0ABR0WWM7_REHGL</name>
<feature type="domain" description="Calcineurin-like phosphoesterase" evidence="11">
    <location>
        <begin position="379"/>
        <end position="447"/>
    </location>
</feature>
<comment type="similarity">
    <text evidence="4 9">Belongs to the metallophosphoesterase superfamily. Purple acid phosphatase family.</text>
</comment>